<feature type="domain" description="Dehydrogenase E1 component" evidence="2">
    <location>
        <begin position="16"/>
        <end position="160"/>
    </location>
</feature>
<organism evidence="3">
    <name type="scientific">marine metagenome</name>
    <dbReference type="NCBI Taxonomy" id="408172"/>
    <lineage>
        <taxon>unclassified sequences</taxon>
        <taxon>metagenomes</taxon>
        <taxon>ecological metagenomes</taxon>
    </lineage>
</organism>
<proteinExistence type="predicted"/>
<dbReference type="AlphaFoldDB" id="A0A382I230"/>
<sequence>MARLNGFTKQQLLDIYRIMLSARELDKKILIMLKQNKGFFHMGCSGHEAAQTAAALTINGGRDWSYPYYRDGAYTLALGMTPRDHLLAFLGKAADPNSGGRQMPMHYGNKSLRIVSQSSATGTQYLQSVGCAMTRKLEKNKEVVYVSSGEGTTSQGDFHE</sequence>
<evidence type="ECO:0000313" key="3">
    <source>
        <dbReference type="EMBL" id="SVB92751.1"/>
    </source>
</evidence>
<evidence type="ECO:0000259" key="2">
    <source>
        <dbReference type="Pfam" id="PF00676"/>
    </source>
</evidence>
<dbReference type="PANTHER" id="PTHR43380">
    <property type="entry name" value="2-OXOISOVALERATE DEHYDROGENASE SUBUNIT ALPHA, MITOCHONDRIAL"/>
    <property type="match status" value="1"/>
</dbReference>
<evidence type="ECO:0000256" key="1">
    <source>
        <dbReference type="ARBA" id="ARBA00023002"/>
    </source>
</evidence>
<dbReference type="InterPro" id="IPR050771">
    <property type="entry name" value="Alpha-ketoacid_DH_E1_comp"/>
</dbReference>
<reference evidence="3" key="1">
    <citation type="submission" date="2018-05" db="EMBL/GenBank/DDBJ databases">
        <authorList>
            <person name="Lanie J.A."/>
            <person name="Ng W.-L."/>
            <person name="Kazmierczak K.M."/>
            <person name="Andrzejewski T.M."/>
            <person name="Davidsen T.M."/>
            <person name="Wayne K.J."/>
            <person name="Tettelin H."/>
            <person name="Glass J.I."/>
            <person name="Rusch D."/>
            <person name="Podicherti R."/>
            <person name="Tsui H.-C.T."/>
            <person name="Winkler M.E."/>
        </authorList>
    </citation>
    <scope>NUCLEOTIDE SEQUENCE</scope>
</reference>
<feature type="non-terminal residue" evidence="3">
    <location>
        <position position="160"/>
    </location>
</feature>
<dbReference type="GO" id="GO:0016624">
    <property type="term" value="F:oxidoreductase activity, acting on the aldehyde or oxo group of donors, disulfide as acceptor"/>
    <property type="evidence" value="ECO:0007669"/>
    <property type="project" value="InterPro"/>
</dbReference>
<dbReference type="InterPro" id="IPR001017">
    <property type="entry name" value="DH_E1"/>
</dbReference>
<dbReference type="SUPFAM" id="SSF52518">
    <property type="entry name" value="Thiamin diphosphate-binding fold (THDP-binding)"/>
    <property type="match status" value="1"/>
</dbReference>
<dbReference type="InterPro" id="IPR029061">
    <property type="entry name" value="THDP-binding"/>
</dbReference>
<dbReference type="EMBL" id="UINC01064256">
    <property type="protein sequence ID" value="SVB92751.1"/>
    <property type="molecule type" value="Genomic_DNA"/>
</dbReference>
<protein>
    <recommendedName>
        <fullName evidence="2">Dehydrogenase E1 component domain-containing protein</fullName>
    </recommendedName>
</protein>
<dbReference type="Gene3D" id="3.40.50.970">
    <property type="match status" value="1"/>
</dbReference>
<dbReference type="Pfam" id="PF00676">
    <property type="entry name" value="E1_dh"/>
    <property type="match status" value="1"/>
</dbReference>
<dbReference type="GO" id="GO:0009083">
    <property type="term" value="P:branched-chain amino acid catabolic process"/>
    <property type="evidence" value="ECO:0007669"/>
    <property type="project" value="TreeGrafter"/>
</dbReference>
<dbReference type="PANTHER" id="PTHR43380:SF1">
    <property type="entry name" value="2-OXOISOVALERATE DEHYDROGENASE SUBUNIT ALPHA, MITOCHONDRIAL"/>
    <property type="match status" value="1"/>
</dbReference>
<keyword evidence="1" id="KW-0560">Oxidoreductase</keyword>
<accession>A0A382I230</accession>
<gene>
    <name evidence="3" type="ORF">METZ01_LOCUS245605</name>
</gene>
<name>A0A382I230_9ZZZZ</name>